<name>A0A0E9QS67_ANGAN</name>
<proteinExistence type="predicted"/>
<accession>A0A0E9QS67</accession>
<dbReference type="AlphaFoldDB" id="A0A0E9QS67"/>
<evidence type="ECO:0000313" key="1">
    <source>
        <dbReference type="EMBL" id="JAH18948.1"/>
    </source>
</evidence>
<protein>
    <submittedName>
        <fullName evidence="1">Uncharacterized protein</fullName>
    </submittedName>
</protein>
<reference evidence="1" key="2">
    <citation type="journal article" date="2015" name="Fish Shellfish Immunol.">
        <title>Early steps in the European eel (Anguilla anguilla)-Vibrio vulnificus interaction in the gills: Role of the RtxA13 toxin.</title>
        <authorList>
            <person name="Callol A."/>
            <person name="Pajuelo D."/>
            <person name="Ebbesson L."/>
            <person name="Teles M."/>
            <person name="MacKenzie S."/>
            <person name="Amaro C."/>
        </authorList>
    </citation>
    <scope>NUCLEOTIDE SEQUENCE</scope>
</reference>
<organism evidence="1">
    <name type="scientific">Anguilla anguilla</name>
    <name type="common">European freshwater eel</name>
    <name type="synonym">Muraena anguilla</name>
    <dbReference type="NCBI Taxonomy" id="7936"/>
    <lineage>
        <taxon>Eukaryota</taxon>
        <taxon>Metazoa</taxon>
        <taxon>Chordata</taxon>
        <taxon>Craniata</taxon>
        <taxon>Vertebrata</taxon>
        <taxon>Euteleostomi</taxon>
        <taxon>Actinopterygii</taxon>
        <taxon>Neopterygii</taxon>
        <taxon>Teleostei</taxon>
        <taxon>Anguilliformes</taxon>
        <taxon>Anguillidae</taxon>
        <taxon>Anguilla</taxon>
    </lineage>
</organism>
<dbReference type="EMBL" id="GBXM01089629">
    <property type="protein sequence ID" value="JAH18948.1"/>
    <property type="molecule type" value="Transcribed_RNA"/>
</dbReference>
<sequence>MKSNQGVDGIMADKTDNRQHARNVILFTVAYLNIVW</sequence>
<reference evidence="1" key="1">
    <citation type="submission" date="2014-11" db="EMBL/GenBank/DDBJ databases">
        <authorList>
            <person name="Amaro Gonzalez C."/>
        </authorList>
    </citation>
    <scope>NUCLEOTIDE SEQUENCE</scope>
</reference>